<dbReference type="EMBL" id="MCFI01000004">
    <property type="protein sequence ID" value="ORY85629.1"/>
    <property type="molecule type" value="Genomic_DNA"/>
</dbReference>
<dbReference type="Proteomes" id="UP000193685">
    <property type="component" value="Unassembled WGS sequence"/>
</dbReference>
<protein>
    <submittedName>
        <fullName evidence="1">Uncharacterized protein</fullName>
    </submittedName>
</protein>
<name>A0A1Y2FNX3_PROLT</name>
<organism evidence="1 2">
    <name type="scientific">Protomyces lactucae-debilis</name>
    <dbReference type="NCBI Taxonomy" id="2754530"/>
    <lineage>
        <taxon>Eukaryota</taxon>
        <taxon>Fungi</taxon>
        <taxon>Dikarya</taxon>
        <taxon>Ascomycota</taxon>
        <taxon>Taphrinomycotina</taxon>
        <taxon>Taphrinomycetes</taxon>
        <taxon>Taphrinales</taxon>
        <taxon>Protomycetaceae</taxon>
        <taxon>Protomyces</taxon>
    </lineage>
</organism>
<evidence type="ECO:0000313" key="1">
    <source>
        <dbReference type="EMBL" id="ORY85629.1"/>
    </source>
</evidence>
<accession>A0A1Y2FNX3</accession>
<dbReference type="AlphaFoldDB" id="A0A1Y2FNX3"/>
<sequence length="106" mass="11713">MSRLPSVVVVHALSAPAPLRVRVSAWVVSLYQCVDDLLPVAVSDVKEAYTVLVTHTRSPYPVQDSLLMVVWRVSLSLLLYVVQKCSCVIRWCAMSDDMRGIVGLIA</sequence>
<evidence type="ECO:0000313" key="2">
    <source>
        <dbReference type="Proteomes" id="UP000193685"/>
    </source>
</evidence>
<dbReference type="GeneID" id="63783182"/>
<proteinExistence type="predicted"/>
<dbReference type="RefSeq" id="XP_040727111.1">
    <property type="nucleotide sequence ID" value="XM_040866583.1"/>
</dbReference>
<gene>
    <name evidence="1" type="ORF">BCR37DRAFT_244421</name>
</gene>
<reference evidence="1 2" key="1">
    <citation type="submission" date="2016-07" db="EMBL/GenBank/DDBJ databases">
        <title>Pervasive Adenine N6-methylation of Active Genes in Fungi.</title>
        <authorList>
            <consortium name="DOE Joint Genome Institute"/>
            <person name="Mondo S.J."/>
            <person name="Dannebaum R.O."/>
            <person name="Kuo R.C."/>
            <person name="Labutti K."/>
            <person name="Haridas S."/>
            <person name="Kuo A."/>
            <person name="Salamov A."/>
            <person name="Ahrendt S.R."/>
            <person name="Lipzen A."/>
            <person name="Sullivan W."/>
            <person name="Andreopoulos W.B."/>
            <person name="Clum A."/>
            <person name="Lindquist E."/>
            <person name="Daum C."/>
            <person name="Ramamoorthy G.K."/>
            <person name="Gryganskyi A."/>
            <person name="Culley D."/>
            <person name="Magnuson J.K."/>
            <person name="James T.Y."/>
            <person name="O'Malley M.A."/>
            <person name="Stajich J.E."/>
            <person name="Spatafora J.W."/>
            <person name="Visel A."/>
            <person name="Grigoriev I.V."/>
        </authorList>
    </citation>
    <scope>NUCLEOTIDE SEQUENCE [LARGE SCALE GENOMIC DNA]</scope>
    <source>
        <strain evidence="1 2">12-1054</strain>
    </source>
</reference>
<comment type="caution">
    <text evidence="1">The sequence shown here is derived from an EMBL/GenBank/DDBJ whole genome shotgun (WGS) entry which is preliminary data.</text>
</comment>
<keyword evidence="2" id="KW-1185">Reference proteome</keyword>